<dbReference type="InterPro" id="IPR018253">
    <property type="entry name" value="DnaJ_domain_CS"/>
</dbReference>
<dbReference type="GO" id="GO:0051082">
    <property type="term" value="F:unfolded protein binding"/>
    <property type="evidence" value="ECO:0007669"/>
    <property type="project" value="TreeGrafter"/>
</dbReference>
<evidence type="ECO:0000256" key="2">
    <source>
        <dbReference type="SAM" id="Phobius"/>
    </source>
</evidence>
<organism evidence="4 5">
    <name type="scientific">Chrysophaeum taylorii</name>
    <dbReference type="NCBI Taxonomy" id="2483200"/>
    <lineage>
        <taxon>Eukaryota</taxon>
        <taxon>Sar</taxon>
        <taxon>Stramenopiles</taxon>
        <taxon>Ochrophyta</taxon>
        <taxon>Pelagophyceae</taxon>
        <taxon>Pelagomonadales</taxon>
        <taxon>Pelagomonadaceae</taxon>
        <taxon>Chrysophaeum</taxon>
    </lineage>
</organism>
<feature type="transmembrane region" description="Helical" evidence="2">
    <location>
        <begin position="205"/>
        <end position="229"/>
    </location>
</feature>
<accession>A0AAD7UDX3</accession>
<dbReference type="InterPro" id="IPR001623">
    <property type="entry name" value="DnaJ_domain"/>
</dbReference>
<dbReference type="GO" id="GO:0042026">
    <property type="term" value="P:protein refolding"/>
    <property type="evidence" value="ECO:0007669"/>
    <property type="project" value="TreeGrafter"/>
</dbReference>
<feature type="transmembrane region" description="Helical" evidence="2">
    <location>
        <begin position="147"/>
        <end position="168"/>
    </location>
</feature>
<dbReference type="PROSITE" id="PS50076">
    <property type="entry name" value="DNAJ_2"/>
    <property type="match status" value="1"/>
</dbReference>
<dbReference type="AlphaFoldDB" id="A0AAD7UDX3"/>
<evidence type="ECO:0000256" key="1">
    <source>
        <dbReference type="ARBA" id="ARBA00023186"/>
    </source>
</evidence>
<keyword evidence="2" id="KW-0812">Transmembrane</keyword>
<dbReference type="Pfam" id="PF00226">
    <property type="entry name" value="DnaJ"/>
    <property type="match status" value="1"/>
</dbReference>
<sequence>MDAYYDRLEVSPRASSDELKRAYKRLSLKLHPDKGGSEAEFKAMNEAYEVLKDEKKRAAYDRFGLDLGDDGNADDMAVEIGSHANRAMGVACIRTALTGAVVVAMRRRWIRGLGIAACGGAAVYGRLARQPTWERVAFRLVMMPLAAWLLSAIDLLVIFDVVVTAAALGLAELETRQKQAASLVAAAFLRWIFGARLLVYAKLIAAQLALLAIAHFFFLLVAALANQILEHKLEAAGKRVKAILKQADREIKDLKAQFARLQPATGPTRRAKHA</sequence>
<feature type="domain" description="J" evidence="3">
    <location>
        <begin position="3"/>
        <end position="64"/>
    </location>
</feature>
<evidence type="ECO:0000313" key="4">
    <source>
        <dbReference type="EMBL" id="KAJ8601973.1"/>
    </source>
</evidence>
<dbReference type="PROSITE" id="PS00636">
    <property type="entry name" value="DNAJ_1"/>
    <property type="match status" value="1"/>
</dbReference>
<dbReference type="EMBL" id="JAQMWT010000392">
    <property type="protein sequence ID" value="KAJ8601973.1"/>
    <property type="molecule type" value="Genomic_DNA"/>
</dbReference>
<reference evidence="4" key="1">
    <citation type="submission" date="2023-01" db="EMBL/GenBank/DDBJ databases">
        <title>Metagenome sequencing of chrysophaentin producing Chrysophaeum taylorii.</title>
        <authorList>
            <person name="Davison J."/>
            <person name="Bewley C."/>
        </authorList>
    </citation>
    <scope>NUCLEOTIDE SEQUENCE</scope>
    <source>
        <strain evidence="4">NIES-1699</strain>
    </source>
</reference>
<feature type="transmembrane region" description="Helical" evidence="2">
    <location>
        <begin position="109"/>
        <end position="127"/>
    </location>
</feature>
<dbReference type="Proteomes" id="UP001230188">
    <property type="component" value="Unassembled WGS sequence"/>
</dbReference>
<protein>
    <recommendedName>
        <fullName evidence="3">J domain-containing protein</fullName>
    </recommendedName>
</protein>
<dbReference type="PRINTS" id="PR00625">
    <property type="entry name" value="JDOMAIN"/>
</dbReference>
<dbReference type="SMART" id="SM00271">
    <property type="entry name" value="DnaJ"/>
    <property type="match status" value="1"/>
</dbReference>
<dbReference type="CDD" id="cd06257">
    <property type="entry name" value="DnaJ"/>
    <property type="match status" value="1"/>
</dbReference>
<keyword evidence="1" id="KW-0143">Chaperone</keyword>
<gene>
    <name evidence="4" type="ORF">CTAYLR_008805</name>
</gene>
<dbReference type="PANTHER" id="PTHR43096">
    <property type="entry name" value="DNAJ HOMOLOG 1, MITOCHONDRIAL-RELATED"/>
    <property type="match status" value="1"/>
</dbReference>
<keyword evidence="5" id="KW-1185">Reference proteome</keyword>
<dbReference type="Gene3D" id="1.10.287.110">
    <property type="entry name" value="DnaJ domain"/>
    <property type="match status" value="1"/>
</dbReference>
<dbReference type="GO" id="GO:0005737">
    <property type="term" value="C:cytoplasm"/>
    <property type="evidence" value="ECO:0007669"/>
    <property type="project" value="TreeGrafter"/>
</dbReference>
<dbReference type="InterPro" id="IPR036869">
    <property type="entry name" value="J_dom_sf"/>
</dbReference>
<dbReference type="SUPFAM" id="SSF46565">
    <property type="entry name" value="Chaperone J-domain"/>
    <property type="match status" value="1"/>
</dbReference>
<feature type="transmembrane region" description="Helical" evidence="2">
    <location>
        <begin position="180"/>
        <end position="199"/>
    </location>
</feature>
<name>A0AAD7UDX3_9STRA</name>
<proteinExistence type="predicted"/>
<keyword evidence="2" id="KW-1133">Transmembrane helix</keyword>
<dbReference type="PANTHER" id="PTHR43096:SF52">
    <property type="entry name" value="DNAJ HOMOLOG 1, MITOCHONDRIAL-RELATED"/>
    <property type="match status" value="1"/>
</dbReference>
<keyword evidence="2" id="KW-0472">Membrane</keyword>
<evidence type="ECO:0000259" key="3">
    <source>
        <dbReference type="PROSITE" id="PS50076"/>
    </source>
</evidence>
<comment type="caution">
    <text evidence="4">The sequence shown here is derived from an EMBL/GenBank/DDBJ whole genome shotgun (WGS) entry which is preliminary data.</text>
</comment>
<evidence type="ECO:0000313" key="5">
    <source>
        <dbReference type="Proteomes" id="UP001230188"/>
    </source>
</evidence>